<evidence type="ECO:0000313" key="2">
    <source>
        <dbReference type="Proteomes" id="UP001296967"/>
    </source>
</evidence>
<sequence length="333" mass="38451">MTTEPTNTAETADKARLREWHRAFGIALVDVFAGAPWRVELEQELALISQELDVAIIEEVASGDPSGSKRARLPDPLPDGLENLRAINLLSYKSHHEALDVWSLDELIGYYVLYRKVNLNAEDDRHPLEAFGIYAVATRYPEGLARRHVLQPTAWDGVYELPWGGHQVRLIVLNRIEKHPRNAPWELFASERDRMRQGLEHYRARPTSAKQPGYWELLEHLYLLYRREASAMAYTLEQFIRDTHEKLIEDAIQHDPESVLKHFDPEQRLKGLDPESVLERFDPEQRLKGLDAEDRLKGLDAEDRLKGLDAEDRLKGLDPDLIAAWLAKQRRDH</sequence>
<dbReference type="AlphaFoldDB" id="A0AAJ0UCP9"/>
<evidence type="ECO:0000313" key="1">
    <source>
        <dbReference type="EMBL" id="MBK5929082.1"/>
    </source>
</evidence>
<reference evidence="1" key="1">
    <citation type="submission" date="2017-05" db="EMBL/GenBank/DDBJ databases">
        <authorList>
            <person name="Imhoff J.F."/>
            <person name="Rahn T."/>
            <person name="Kuenzel S."/>
            <person name="Neulinger S.C."/>
        </authorList>
    </citation>
    <scope>NUCLEOTIDE SEQUENCE</scope>
    <source>
        <strain evidence="1">DSM 4395</strain>
    </source>
</reference>
<keyword evidence="2" id="KW-1185">Reference proteome</keyword>
<accession>A0AAJ0UCP9</accession>
<organism evidence="1 2">
    <name type="scientific">Halochromatium salexigens</name>
    <name type="common">Chromatium salexigens</name>
    <dbReference type="NCBI Taxonomy" id="49447"/>
    <lineage>
        <taxon>Bacteria</taxon>
        <taxon>Pseudomonadati</taxon>
        <taxon>Pseudomonadota</taxon>
        <taxon>Gammaproteobacteria</taxon>
        <taxon>Chromatiales</taxon>
        <taxon>Chromatiaceae</taxon>
        <taxon>Halochromatium</taxon>
    </lineage>
</organism>
<dbReference type="Proteomes" id="UP001296967">
    <property type="component" value="Unassembled WGS sequence"/>
</dbReference>
<dbReference type="EMBL" id="NHSF01000008">
    <property type="protein sequence ID" value="MBK5929082.1"/>
    <property type="molecule type" value="Genomic_DNA"/>
</dbReference>
<gene>
    <name evidence="1" type="ORF">CCR82_00625</name>
</gene>
<comment type="caution">
    <text evidence="1">The sequence shown here is derived from an EMBL/GenBank/DDBJ whole genome shotgun (WGS) entry which is preliminary data.</text>
</comment>
<proteinExistence type="predicted"/>
<reference evidence="1" key="2">
    <citation type="journal article" date="2020" name="Microorganisms">
        <title>Osmotic Adaptation and Compatible Solute Biosynthesis of Phototrophic Bacteria as Revealed from Genome Analyses.</title>
        <authorList>
            <person name="Imhoff J.F."/>
            <person name="Rahn T."/>
            <person name="Kunzel S."/>
            <person name="Keller A."/>
            <person name="Neulinger S.C."/>
        </authorList>
    </citation>
    <scope>NUCLEOTIDE SEQUENCE</scope>
    <source>
        <strain evidence="1">DSM 4395</strain>
    </source>
</reference>
<dbReference type="RefSeq" id="WP_201243274.1">
    <property type="nucleotide sequence ID" value="NZ_NHSF01000008.1"/>
</dbReference>
<name>A0AAJ0UCP9_HALSE</name>
<protein>
    <submittedName>
        <fullName evidence="1">Uncharacterized protein</fullName>
    </submittedName>
</protein>